<dbReference type="GO" id="GO:0008017">
    <property type="term" value="F:microtubule binding"/>
    <property type="evidence" value="ECO:0007669"/>
    <property type="project" value="TreeGrafter"/>
</dbReference>
<feature type="compositionally biased region" description="Polar residues" evidence="2">
    <location>
        <begin position="217"/>
        <end position="230"/>
    </location>
</feature>
<dbReference type="PANTHER" id="PTHR31807">
    <property type="entry name" value="AUGMIN FAMILY MEMBER"/>
    <property type="match status" value="1"/>
</dbReference>
<dbReference type="AlphaFoldDB" id="A0AAD8J197"/>
<organism evidence="3 4">
    <name type="scientific">Heracleum sosnowskyi</name>
    <dbReference type="NCBI Taxonomy" id="360622"/>
    <lineage>
        <taxon>Eukaryota</taxon>
        <taxon>Viridiplantae</taxon>
        <taxon>Streptophyta</taxon>
        <taxon>Embryophyta</taxon>
        <taxon>Tracheophyta</taxon>
        <taxon>Spermatophyta</taxon>
        <taxon>Magnoliopsida</taxon>
        <taxon>eudicotyledons</taxon>
        <taxon>Gunneridae</taxon>
        <taxon>Pentapetalae</taxon>
        <taxon>asterids</taxon>
        <taxon>campanulids</taxon>
        <taxon>Apiales</taxon>
        <taxon>Apiaceae</taxon>
        <taxon>Apioideae</taxon>
        <taxon>apioid superclade</taxon>
        <taxon>Tordylieae</taxon>
        <taxon>Tordyliinae</taxon>
        <taxon>Heracleum</taxon>
    </lineage>
</organism>
<reference evidence="3" key="1">
    <citation type="submission" date="2023-02" db="EMBL/GenBank/DDBJ databases">
        <title>Genome of toxic invasive species Heracleum sosnowskyi carries increased number of genes despite the absence of recent whole-genome duplications.</title>
        <authorList>
            <person name="Schelkunov M."/>
            <person name="Shtratnikova V."/>
            <person name="Makarenko M."/>
            <person name="Klepikova A."/>
            <person name="Omelchenko D."/>
            <person name="Novikova G."/>
            <person name="Obukhova E."/>
            <person name="Bogdanov V."/>
            <person name="Penin A."/>
            <person name="Logacheva M."/>
        </authorList>
    </citation>
    <scope>NUCLEOTIDE SEQUENCE</scope>
    <source>
        <strain evidence="3">Hsosn_3</strain>
        <tissue evidence="3">Leaf</tissue>
    </source>
</reference>
<feature type="compositionally biased region" description="Basic and acidic residues" evidence="2">
    <location>
        <begin position="205"/>
        <end position="216"/>
    </location>
</feature>
<protein>
    <submittedName>
        <fullName evidence="3">QWRF motif protein (DUF566)</fullName>
    </submittedName>
</protein>
<feature type="region of interest" description="Disordered" evidence="2">
    <location>
        <begin position="138"/>
        <end position="240"/>
    </location>
</feature>
<feature type="region of interest" description="Disordered" evidence="2">
    <location>
        <begin position="1"/>
        <end position="105"/>
    </location>
</feature>
<dbReference type="Proteomes" id="UP001237642">
    <property type="component" value="Unassembled WGS sequence"/>
</dbReference>
<dbReference type="GO" id="GO:0005737">
    <property type="term" value="C:cytoplasm"/>
    <property type="evidence" value="ECO:0007669"/>
    <property type="project" value="TreeGrafter"/>
</dbReference>
<reference evidence="3" key="2">
    <citation type="submission" date="2023-05" db="EMBL/GenBank/DDBJ databases">
        <authorList>
            <person name="Schelkunov M.I."/>
        </authorList>
    </citation>
    <scope>NUCLEOTIDE SEQUENCE</scope>
    <source>
        <strain evidence="3">Hsosn_3</strain>
        <tissue evidence="3">Leaf</tissue>
    </source>
</reference>
<comment type="similarity">
    <text evidence="1">Belongs to the QWRF family.</text>
</comment>
<gene>
    <name evidence="3" type="ORF">POM88_005707</name>
</gene>
<dbReference type="EMBL" id="JAUIZM010000002">
    <property type="protein sequence ID" value="KAK1395844.1"/>
    <property type="molecule type" value="Genomic_DNA"/>
</dbReference>
<evidence type="ECO:0000256" key="1">
    <source>
        <dbReference type="ARBA" id="ARBA00010016"/>
    </source>
</evidence>
<feature type="compositionally biased region" description="Polar residues" evidence="2">
    <location>
        <begin position="353"/>
        <end position="362"/>
    </location>
</feature>
<evidence type="ECO:0000256" key="2">
    <source>
        <dbReference type="SAM" id="MobiDB-lite"/>
    </source>
</evidence>
<comment type="caution">
    <text evidence="3">The sequence shown here is derived from an EMBL/GenBank/DDBJ whole genome shotgun (WGS) entry which is preliminary data.</text>
</comment>
<feature type="compositionally biased region" description="Basic and acidic residues" evidence="2">
    <location>
        <begin position="28"/>
        <end position="43"/>
    </location>
</feature>
<dbReference type="GO" id="GO:0005880">
    <property type="term" value="C:nuclear microtubule"/>
    <property type="evidence" value="ECO:0007669"/>
    <property type="project" value="TreeGrafter"/>
</dbReference>
<feature type="compositionally biased region" description="Basic and acidic residues" evidence="2">
    <location>
        <begin position="145"/>
        <end position="160"/>
    </location>
</feature>
<feature type="compositionally biased region" description="Basic and acidic residues" evidence="2">
    <location>
        <begin position="231"/>
        <end position="240"/>
    </location>
</feature>
<dbReference type="PANTHER" id="PTHR31807:SF37">
    <property type="entry name" value="HAUS AUGMIN-LIKE COMPLEX SUBUNIT 8"/>
    <property type="match status" value="1"/>
</dbReference>
<name>A0AAD8J197_9APIA</name>
<accession>A0AAD8J197</accession>
<dbReference type="GO" id="GO:0051225">
    <property type="term" value="P:spindle assembly"/>
    <property type="evidence" value="ECO:0007669"/>
    <property type="project" value="TreeGrafter"/>
</dbReference>
<feature type="compositionally biased region" description="Polar residues" evidence="2">
    <location>
        <begin position="192"/>
        <end position="203"/>
    </location>
</feature>
<evidence type="ECO:0000313" key="4">
    <source>
        <dbReference type="Proteomes" id="UP001237642"/>
    </source>
</evidence>
<keyword evidence="4" id="KW-1185">Reference proteome</keyword>
<evidence type="ECO:0000313" key="3">
    <source>
        <dbReference type="EMBL" id="KAK1395844.1"/>
    </source>
</evidence>
<dbReference type="InterPro" id="IPR007573">
    <property type="entry name" value="QWRF"/>
</dbReference>
<feature type="compositionally biased region" description="Low complexity" evidence="2">
    <location>
        <begin position="44"/>
        <end position="76"/>
    </location>
</feature>
<feature type="compositionally biased region" description="Low complexity" evidence="2">
    <location>
        <begin position="339"/>
        <end position="352"/>
    </location>
</feature>
<feature type="region of interest" description="Disordered" evidence="2">
    <location>
        <begin position="259"/>
        <end position="430"/>
    </location>
</feature>
<feature type="compositionally biased region" description="Polar residues" evidence="2">
    <location>
        <begin position="161"/>
        <end position="174"/>
    </location>
</feature>
<feature type="compositionally biased region" description="Low complexity" evidence="2">
    <location>
        <begin position="370"/>
        <end position="430"/>
    </location>
</feature>
<proteinExistence type="inferred from homology"/>
<sequence>MDACERDRGSHKHSTKETSRSSAGVAERNNETSRRSRTREVPSRYRSPSPSKGSGPRRFPSPGTTTRTVAVSSASAPKRAISAERRRPATPPSPSPSTPAQDTSAVIQLASKKLMNHRLPEALWPSTMRSLSVSFQSDSFSLPVSKKEKPASHALSDRTLRPSSNVAHRQSVTAPVSRKSTPERKRSPLKGRNSNDQSENSRPVDSLHCRRGDQHRWPSTTGGKVSTASTKRTDIGDRTTKSLIPPVLAASSLRRMSLPTSLSKPLQISPGDAMRLMSSDGSSKIELEACSSEDNAPKVPNVVSMRSSERTKLVTPPGRSQSLPTSAARPASPNRTNVSSTSSTRGLSPSRTKTFTPNSSRGVSPAPSRGVSPAPSRGVSPVPSRGVSPSRSRGVSPSPSRGASPSPSRGASPSRTRPSSPSRQSSNSKSVLSYIADLKKGKKAASQIEDVHQLRVLYNKQLQWQYVNAQAGAALNSQKVTSEEELCNVWRTTSELWDSVAEKRIELQDLRLKLKLYSVLKEQVVYLDRWPIIENDHSCALTGAIKDLETSTLRLPLTEGARANFDTVRAALCSAVEVMQTTGNSICSVLSKVEGRNSLVSELADVAAQERAMLDECEALLATTTAMQVEENSLRTHLVQLKQHRFGDEHLIYDDY</sequence>
<dbReference type="Pfam" id="PF04484">
    <property type="entry name" value="QWRF"/>
    <property type="match status" value="1"/>
</dbReference>